<dbReference type="PROSITE" id="PS00101">
    <property type="entry name" value="HEXAPEP_TRANSFERASES"/>
    <property type="match status" value="1"/>
</dbReference>
<dbReference type="SUPFAM" id="SSF51161">
    <property type="entry name" value="Trimeric LpxA-like enzymes"/>
    <property type="match status" value="1"/>
</dbReference>
<dbReference type="STRING" id="915471.SAMN05216201_102346"/>
<evidence type="ECO:0000256" key="5">
    <source>
        <dbReference type="PIRSR" id="PIRSR620019-2"/>
    </source>
</evidence>
<feature type="binding site" evidence="5">
    <location>
        <position position="71"/>
    </location>
    <ligand>
        <name>substrate</name>
    </ligand>
</feature>
<dbReference type="PANTHER" id="PTHR43300">
    <property type="entry name" value="ACETYLTRANSFERASE"/>
    <property type="match status" value="1"/>
</dbReference>
<dbReference type="InterPro" id="IPR041561">
    <property type="entry name" value="PglD_N"/>
</dbReference>
<dbReference type="Gene3D" id="2.160.10.10">
    <property type="entry name" value="Hexapeptide repeat proteins"/>
    <property type="match status" value="1"/>
</dbReference>
<sequence>MTKRTLLVLGAGGHGKAVAEAALLSGAWQRVLFVDDRWPELRESFGLPVVANLAGLPAVTGQAEAAIAAVGSNALREQWLAAIRSVGLPVATVIHPRACVSTSARIGDGTAIMAMAMVGVDVQIGEGAIVNAGAVVDHDACLGDLAHLGVGVNIAGGVRVGACAWLQAGCSAGYRVVVADGALHAPGTALSV</sequence>
<keyword evidence="2 7" id="KW-0808">Transferase</keyword>
<organism evidence="7 8">
    <name type="scientific">Pseudomonas linyingensis</name>
    <dbReference type="NCBI Taxonomy" id="915471"/>
    <lineage>
        <taxon>Bacteria</taxon>
        <taxon>Pseudomonadati</taxon>
        <taxon>Pseudomonadota</taxon>
        <taxon>Gammaproteobacteria</taxon>
        <taxon>Pseudomonadales</taxon>
        <taxon>Pseudomonadaceae</taxon>
        <taxon>Pseudomonas</taxon>
    </lineage>
</organism>
<dbReference type="PANTHER" id="PTHR43300:SF7">
    <property type="entry name" value="UDP-N-ACETYLBACILLOSAMINE N-ACETYLTRANSFERASE"/>
    <property type="match status" value="1"/>
</dbReference>
<evidence type="ECO:0000256" key="1">
    <source>
        <dbReference type="ARBA" id="ARBA00007274"/>
    </source>
</evidence>
<evidence type="ECO:0000256" key="4">
    <source>
        <dbReference type="PIRSR" id="PIRSR620019-1"/>
    </source>
</evidence>
<evidence type="ECO:0000313" key="8">
    <source>
        <dbReference type="Proteomes" id="UP000242930"/>
    </source>
</evidence>
<evidence type="ECO:0000256" key="2">
    <source>
        <dbReference type="ARBA" id="ARBA00022679"/>
    </source>
</evidence>
<dbReference type="AlphaFoldDB" id="A0A1H6U3J0"/>
<dbReference type="RefSeq" id="WP_090307221.1">
    <property type="nucleotide sequence ID" value="NZ_FNZE01000002.1"/>
</dbReference>
<proteinExistence type="inferred from homology"/>
<reference evidence="8" key="1">
    <citation type="submission" date="2016-10" db="EMBL/GenBank/DDBJ databases">
        <authorList>
            <person name="Varghese N."/>
            <person name="Submissions S."/>
        </authorList>
    </citation>
    <scope>NUCLEOTIDE SEQUENCE [LARGE SCALE GENOMIC DNA]</scope>
    <source>
        <strain evidence="8">LMG 25967</strain>
    </source>
</reference>
<gene>
    <name evidence="7" type="ORF">SAMN05216201_102346</name>
</gene>
<dbReference type="InterPro" id="IPR011004">
    <property type="entry name" value="Trimer_LpxA-like_sf"/>
</dbReference>
<dbReference type="Pfam" id="PF17836">
    <property type="entry name" value="PglD_N"/>
    <property type="match status" value="1"/>
</dbReference>
<dbReference type="Gene3D" id="3.40.50.20">
    <property type="match status" value="1"/>
</dbReference>
<name>A0A1H6U3J0_9PSED</name>
<feature type="binding site" evidence="5">
    <location>
        <begin position="35"/>
        <end position="36"/>
    </location>
    <ligand>
        <name>substrate</name>
    </ligand>
</feature>
<dbReference type="EMBL" id="FNZE01000002">
    <property type="protein sequence ID" value="SEI82970.1"/>
    <property type="molecule type" value="Genomic_DNA"/>
</dbReference>
<evidence type="ECO:0000256" key="3">
    <source>
        <dbReference type="ARBA" id="ARBA00022737"/>
    </source>
</evidence>
<keyword evidence="8" id="KW-1185">Reference proteome</keyword>
<dbReference type="InterPro" id="IPR050179">
    <property type="entry name" value="Trans_hexapeptide_repeat"/>
</dbReference>
<keyword evidence="3" id="KW-0677">Repeat</keyword>
<feature type="binding site" evidence="5">
    <location>
        <position position="147"/>
    </location>
    <ligand>
        <name>acetyl-CoA</name>
        <dbReference type="ChEBI" id="CHEBI:57288"/>
    </ligand>
</feature>
<dbReference type="InterPro" id="IPR020019">
    <property type="entry name" value="AcTrfase_PglD-like"/>
</dbReference>
<dbReference type="GO" id="GO:0016746">
    <property type="term" value="F:acyltransferase activity"/>
    <property type="evidence" value="ECO:0007669"/>
    <property type="project" value="UniProtKB-KW"/>
</dbReference>
<evidence type="ECO:0000313" key="7">
    <source>
        <dbReference type="EMBL" id="SEI82970.1"/>
    </source>
</evidence>
<keyword evidence="7" id="KW-0012">Acyltransferase</keyword>
<dbReference type="InterPro" id="IPR018357">
    <property type="entry name" value="Hexapep_transf_CS"/>
</dbReference>
<evidence type="ECO:0000259" key="6">
    <source>
        <dbReference type="Pfam" id="PF17836"/>
    </source>
</evidence>
<dbReference type="Proteomes" id="UP000242930">
    <property type="component" value="Unassembled WGS sequence"/>
</dbReference>
<feature type="domain" description="PglD N-terminal" evidence="6">
    <location>
        <begin position="6"/>
        <end position="81"/>
    </location>
</feature>
<protein>
    <submittedName>
        <fullName evidence="7">Sugar O-acyltransferase, sialic acid O-acetyltransferase NeuD family</fullName>
    </submittedName>
</protein>
<feature type="active site" description="Proton acceptor" evidence="4">
    <location>
        <position position="138"/>
    </location>
</feature>
<accession>A0A1H6U3J0</accession>
<feature type="site" description="Increases basicity of active site His" evidence="4">
    <location>
        <position position="139"/>
    </location>
</feature>
<comment type="similarity">
    <text evidence="1">Belongs to the transferase hexapeptide repeat family.</text>
</comment>
<dbReference type="CDD" id="cd03360">
    <property type="entry name" value="LbH_AT_putative"/>
    <property type="match status" value="1"/>
</dbReference>
<dbReference type="OrthoDB" id="9794407at2"/>